<dbReference type="Pfam" id="PF01040">
    <property type="entry name" value="UbiA"/>
    <property type="match status" value="1"/>
</dbReference>
<dbReference type="GO" id="GO:0008495">
    <property type="term" value="F:protoheme IX farnesyltransferase activity"/>
    <property type="evidence" value="ECO:0007669"/>
    <property type="project" value="UniProtKB-UniRule"/>
</dbReference>
<name>A0A368E0Y8_9PROT</name>
<evidence type="ECO:0000256" key="5">
    <source>
        <dbReference type="ARBA" id="ARBA00022679"/>
    </source>
</evidence>
<dbReference type="Gene3D" id="1.10.357.140">
    <property type="entry name" value="UbiA prenyltransferase"/>
    <property type="match status" value="1"/>
</dbReference>
<dbReference type="Proteomes" id="UP000252132">
    <property type="component" value="Unassembled WGS sequence"/>
</dbReference>
<dbReference type="InterPro" id="IPR030470">
    <property type="entry name" value="UbiA_prenylTrfase_CS"/>
</dbReference>
<evidence type="ECO:0000256" key="8">
    <source>
        <dbReference type="ARBA" id="ARBA00023133"/>
    </source>
</evidence>
<keyword evidence="9 14" id="KW-0472">Membrane</keyword>
<protein>
    <recommendedName>
        <fullName evidence="11 14">Protoheme IX farnesyltransferase</fullName>
        <ecNumber evidence="3 14">2.5.1.141</ecNumber>
    </recommendedName>
    <alternativeName>
        <fullName evidence="12 14">Heme B farnesyltransferase</fullName>
    </alternativeName>
    <alternativeName>
        <fullName evidence="10 14">Heme O synthase</fullName>
    </alternativeName>
</protein>
<evidence type="ECO:0000256" key="3">
    <source>
        <dbReference type="ARBA" id="ARBA00012292"/>
    </source>
</evidence>
<feature type="transmembrane region" description="Helical" evidence="14">
    <location>
        <begin position="46"/>
        <end position="66"/>
    </location>
</feature>
<proteinExistence type="inferred from homology"/>
<comment type="function">
    <text evidence="14">Converts heme B (protoheme IX) to heme O by substitution of the vinyl group on carbon 2 of heme B porphyrin ring with a hydroxyethyl farnesyl side group.</text>
</comment>
<dbReference type="PROSITE" id="PS00943">
    <property type="entry name" value="UBIA"/>
    <property type="match status" value="1"/>
</dbReference>
<evidence type="ECO:0000256" key="11">
    <source>
        <dbReference type="ARBA" id="ARBA00040810"/>
    </source>
</evidence>
<dbReference type="EMBL" id="QOQF01000005">
    <property type="protein sequence ID" value="RCL77768.1"/>
    <property type="molecule type" value="Genomic_DNA"/>
</dbReference>
<dbReference type="EC" id="2.5.1.141" evidence="3 14"/>
<evidence type="ECO:0000256" key="13">
    <source>
        <dbReference type="ARBA" id="ARBA00047690"/>
    </source>
</evidence>
<evidence type="ECO:0000313" key="16">
    <source>
        <dbReference type="Proteomes" id="UP000252132"/>
    </source>
</evidence>
<dbReference type="UniPathway" id="UPA00834">
    <property type="reaction ID" value="UER00712"/>
</dbReference>
<evidence type="ECO:0000256" key="12">
    <source>
        <dbReference type="ARBA" id="ARBA00042475"/>
    </source>
</evidence>
<feature type="transmembrane region" description="Helical" evidence="14">
    <location>
        <begin position="72"/>
        <end position="95"/>
    </location>
</feature>
<gene>
    <name evidence="14" type="primary">ctaB</name>
    <name evidence="15" type="ORF">DBW69_02290</name>
</gene>
<keyword evidence="7 14" id="KW-1133">Transmembrane helix</keyword>
<comment type="caution">
    <text evidence="15">The sequence shown here is derived from an EMBL/GenBank/DDBJ whole genome shotgun (WGS) entry which is preliminary data.</text>
</comment>
<evidence type="ECO:0000256" key="6">
    <source>
        <dbReference type="ARBA" id="ARBA00022692"/>
    </source>
</evidence>
<dbReference type="FunFam" id="1.10.357.140:FF:000001">
    <property type="entry name" value="Protoheme IX farnesyltransferase"/>
    <property type="match status" value="1"/>
</dbReference>
<evidence type="ECO:0000256" key="10">
    <source>
        <dbReference type="ARBA" id="ARBA00030253"/>
    </source>
</evidence>
<dbReference type="InterPro" id="IPR044878">
    <property type="entry name" value="UbiA_sf"/>
</dbReference>
<evidence type="ECO:0000256" key="1">
    <source>
        <dbReference type="ARBA" id="ARBA00004651"/>
    </source>
</evidence>
<feature type="transmembrane region" description="Helical" evidence="14">
    <location>
        <begin position="239"/>
        <end position="260"/>
    </location>
</feature>
<dbReference type="InterPro" id="IPR006369">
    <property type="entry name" value="Protohaem_IX_farnesylTrfase"/>
</dbReference>
<evidence type="ECO:0000256" key="9">
    <source>
        <dbReference type="ARBA" id="ARBA00023136"/>
    </source>
</evidence>
<dbReference type="NCBIfam" id="NF003349">
    <property type="entry name" value="PRK04375.1-2"/>
    <property type="match status" value="1"/>
</dbReference>
<evidence type="ECO:0000313" key="15">
    <source>
        <dbReference type="EMBL" id="RCL77768.1"/>
    </source>
</evidence>
<keyword evidence="4 14" id="KW-1003">Cell membrane</keyword>
<keyword evidence="8 14" id="KW-0350">Heme biosynthesis</keyword>
<feature type="transmembrane region" description="Helical" evidence="14">
    <location>
        <begin position="116"/>
        <end position="139"/>
    </location>
</feature>
<feature type="transmembrane region" description="Helical" evidence="14">
    <location>
        <begin position="145"/>
        <end position="163"/>
    </location>
</feature>
<sequence>MANNSTDLPVFDTSVPRTGDVSDVTKEVVSEMASAADYFELLKPRVMSLVVFTTLIGMIMAPNVAGGGVHPVVAFTALLLIALGAGASGALNMWYDADIDANMERTRTRPIPSGRISKDSALGFGLTLSAGSVMCLGVFVNWLSAGLLAFTIFFYAVVYTVWLKRHTAQNIVIGGAAGAFPPVVGWAAATGSVDVLPVLMFAIIFFWTPPHFWALALLKNKDYTENNIPMMPVVAGSKNTRFQILAYSLVMAVFAALPALLGHAGLFYALFSTALSAVFVAMSFWLFIAPDSRQAAASKALFAYSILYLFLLFGGFPADKLIGI</sequence>
<comment type="pathway">
    <text evidence="2 14">Porphyrin-containing compound metabolism; heme O biosynthesis; heme O from protoheme: step 1/1.</text>
</comment>
<evidence type="ECO:0000256" key="14">
    <source>
        <dbReference type="HAMAP-Rule" id="MF_00154"/>
    </source>
</evidence>
<dbReference type="PANTHER" id="PTHR43448">
    <property type="entry name" value="PROTOHEME IX FARNESYLTRANSFERASE, MITOCHONDRIAL"/>
    <property type="match status" value="1"/>
</dbReference>
<dbReference type="HAMAP" id="MF_00154">
    <property type="entry name" value="CyoE_CtaB"/>
    <property type="match status" value="1"/>
</dbReference>
<dbReference type="GO" id="GO:0005886">
    <property type="term" value="C:plasma membrane"/>
    <property type="evidence" value="ECO:0007669"/>
    <property type="project" value="UniProtKB-SubCell"/>
</dbReference>
<reference evidence="15 16" key="1">
    <citation type="journal article" date="2018" name="Microbiome">
        <title>Fine metagenomic profile of the Mediterranean stratified and mixed water columns revealed by assembly and recruitment.</title>
        <authorList>
            <person name="Haro-Moreno J.M."/>
            <person name="Lopez-Perez M."/>
            <person name="De La Torre J.R."/>
            <person name="Picazo A."/>
            <person name="Camacho A."/>
            <person name="Rodriguez-Valera F."/>
        </authorList>
    </citation>
    <scope>NUCLEOTIDE SEQUENCE [LARGE SCALE GENOMIC DNA]</scope>
    <source>
        <strain evidence="15">MED-G55</strain>
    </source>
</reference>
<evidence type="ECO:0000256" key="7">
    <source>
        <dbReference type="ARBA" id="ARBA00022989"/>
    </source>
</evidence>
<evidence type="ECO:0000256" key="4">
    <source>
        <dbReference type="ARBA" id="ARBA00022475"/>
    </source>
</evidence>
<feature type="transmembrane region" description="Helical" evidence="14">
    <location>
        <begin position="170"/>
        <end position="189"/>
    </location>
</feature>
<feature type="transmembrane region" description="Helical" evidence="14">
    <location>
        <begin position="266"/>
        <end position="288"/>
    </location>
</feature>
<keyword evidence="5 14" id="KW-0808">Transferase</keyword>
<dbReference type="NCBIfam" id="TIGR01473">
    <property type="entry name" value="cyoE_ctaB"/>
    <property type="match status" value="1"/>
</dbReference>
<dbReference type="InterPro" id="IPR000537">
    <property type="entry name" value="UbiA_prenyltransferase"/>
</dbReference>
<comment type="similarity">
    <text evidence="14">Belongs to the UbiA prenyltransferase family. Protoheme IX farnesyltransferase subfamily.</text>
</comment>
<feature type="transmembrane region" description="Helical" evidence="14">
    <location>
        <begin position="195"/>
        <end position="218"/>
    </location>
</feature>
<accession>A0A368E0Y8</accession>
<keyword evidence="6 14" id="KW-0812">Transmembrane</keyword>
<comment type="subcellular location">
    <subcellularLocation>
        <location evidence="1 14">Cell membrane</location>
        <topology evidence="1 14">Multi-pass membrane protein</topology>
    </subcellularLocation>
</comment>
<dbReference type="CDD" id="cd13957">
    <property type="entry name" value="PT_UbiA_Cox10"/>
    <property type="match status" value="1"/>
</dbReference>
<feature type="transmembrane region" description="Helical" evidence="14">
    <location>
        <begin position="300"/>
        <end position="318"/>
    </location>
</feature>
<organism evidence="15 16">
    <name type="scientific">PS1 clade bacterium</name>
    <dbReference type="NCBI Taxonomy" id="2175152"/>
    <lineage>
        <taxon>Bacteria</taxon>
        <taxon>Pseudomonadati</taxon>
        <taxon>Pseudomonadota</taxon>
        <taxon>Alphaproteobacteria</taxon>
        <taxon>PS1 clade</taxon>
    </lineage>
</organism>
<comment type="catalytic activity">
    <reaction evidence="13 14">
        <text>heme b + (2E,6E)-farnesyl diphosphate + H2O = Fe(II)-heme o + diphosphate</text>
        <dbReference type="Rhea" id="RHEA:28070"/>
        <dbReference type="ChEBI" id="CHEBI:15377"/>
        <dbReference type="ChEBI" id="CHEBI:33019"/>
        <dbReference type="ChEBI" id="CHEBI:60344"/>
        <dbReference type="ChEBI" id="CHEBI:60530"/>
        <dbReference type="ChEBI" id="CHEBI:175763"/>
        <dbReference type="EC" id="2.5.1.141"/>
    </reaction>
</comment>
<dbReference type="AlphaFoldDB" id="A0A368E0Y8"/>
<dbReference type="PANTHER" id="PTHR43448:SF7">
    <property type="entry name" value="4-HYDROXYBENZOATE SOLANESYLTRANSFERASE"/>
    <property type="match status" value="1"/>
</dbReference>
<comment type="miscellaneous">
    <text evidence="14">Carbon 2 of the heme B porphyrin ring is defined according to the Fischer nomenclature.</text>
</comment>
<evidence type="ECO:0000256" key="2">
    <source>
        <dbReference type="ARBA" id="ARBA00004919"/>
    </source>
</evidence>
<dbReference type="GO" id="GO:0048034">
    <property type="term" value="P:heme O biosynthetic process"/>
    <property type="evidence" value="ECO:0007669"/>
    <property type="project" value="UniProtKB-UniRule"/>
</dbReference>